<dbReference type="Proteomes" id="UP001202243">
    <property type="component" value="Unassembled WGS sequence"/>
</dbReference>
<accession>A0ABT0WVK7</accession>
<feature type="region of interest" description="Disordered" evidence="1">
    <location>
        <begin position="193"/>
        <end position="215"/>
    </location>
</feature>
<reference evidence="2 3" key="1">
    <citation type="submission" date="2022-06" db="EMBL/GenBank/DDBJ databases">
        <title>Janthinobacterium kumbetensis sp. nov., isolated from spring water in Turkey.</title>
        <authorList>
            <person name="Inan Bektas K."/>
            <person name="Belduz A.A."/>
            <person name="Canakci S."/>
            <person name="Nalcaoglu A."/>
            <person name="Ceylan E."/>
            <person name="Kati H."/>
        </authorList>
    </citation>
    <scope>NUCLEOTIDE SEQUENCE [LARGE SCALE GENOMIC DNA]</scope>
    <source>
        <strain evidence="2 3">GK</strain>
    </source>
</reference>
<keyword evidence="3" id="KW-1185">Reference proteome</keyword>
<gene>
    <name evidence="2" type="ORF">NCG91_19330</name>
</gene>
<sequence>MLQYRNISLGDASHKVLKLAENEFPRVKLESRENSFDILAIMAGDDQGIIDNSCRSAATSDLQQDCISARFIFSGKAQGDLLASVFVDQGFSTAINRDSLIVMLVAKYGQPRITSGDVVPATDVNPESKFISFLWGGLRTPVGIYRPSRFPYKDREIIGGKYISAVIYYQGDLANGYSFRIVDSEMMNESMKVDMSEPQRLEAEQRTQNDASEKF</sequence>
<dbReference type="EMBL" id="JAMQGR010000007">
    <property type="protein sequence ID" value="MCM2567764.1"/>
    <property type="molecule type" value="Genomic_DNA"/>
</dbReference>
<evidence type="ECO:0000313" key="2">
    <source>
        <dbReference type="EMBL" id="MCM2567764.1"/>
    </source>
</evidence>
<proteinExistence type="predicted"/>
<protein>
    <submittedName>
        <fullName evidence="2">Uncharacterized protein</fullName>
    </submittedName>
</protein>
<evidence type="ECO:0000256" key="1">
    <source>
        <dbReference type="SAM" id="MobiDB-lite"/>
    </source>
</evidence>
<evidence type="ECO:0000313" key="3">
    <source>
        <dbReference type="Proteomes" id="UP001202243"/>
    </source>
</evidence>
<dbReference type="RefSeq" id="WP_251350838.1">
    <property type="nucleotide sequence ID" value="NZ_JAMQGR010000007.1"/>
</dbReference>
<comment type="caution">
    <text evidence="2">The sequence shown here is derived from an EMBL/GenBank/DDBJ whole genome shotgun (WGS) entry which is preliminary data.</text>
</comment>
<organism evidence="2 3">
    <name type="scientific">Janthinobacterium kumbetense</name>
    <dbReference type="NCBI Taxonomy" id="2950280"/>
    <lineage>
        <taxon>Bacteria</taxon>
        <taxon>Pseudomonadati</taxon>
        <taxon>Pseudomonadota</taxon>
        <taxon>Betaproteobacteria</taxon>
        <taxon>Burkholderiales</taxon>
        <taxon>Oxalobacteraceae</taxon>
        <taxon>Janthinobacterium</taxon>
    </lineage>
</organism>
<name>A0ABT0WVK7_9BURK</name>